<organism evidence="1">
    <name type="scientific">Anguilla anguilla</name>
    <name type="common">European freshwater eel</name>
    <name type="synonym">Muraena anguilla</name>
    <dbReference type="NCBI Taxonomy" id="7936"/>
    <lineage>
        <taxon>Eukaryota</taxon>
        <taxon>Metazoa</taxon>
        <taxon>Chordata</taxon>
        <taxon>Craniata</taxon>
        <taxon>Vertebrata</taxon>
        <taxon>Euteleostomi</taxon>
        <taxon>Actinopterygii</taxon>
        <taxon>Neopterygii</taxon>
        <taxon>Teleostei</taxon>
        <taxon>Anguilliformes</taxon>
        <taxon>Anguillidae</taxon>
        <taxon>Anguilla</taxon>
    </lineage>
</organism>
<accession>A0A0E9S861</accession>
<dbReference type="EMBL" id="GBXM01070958">
    <property type="protein sequence ID" value="JAH37619.1"/>
    <property type="molecule type" value="Transcribed_RNA"/>
</dbReference>
<protein>
    <submittedName>
        <fullName evidence="1">Uncharacterized protein</fullName>
    </submittedName>
</protein>
<reference evidence="1" key="1">
    <citation type="submission" date="2014-11" db="EMBL/GenBank/DDBJ databases">
        <authorList>
            <person name="Amaro Gonzalez C."/>
        </authorList>
    </citation>
    <scope>NUCLEOTIDE SEQUENCE</scope>
</reference>
<evidence type="ECO:0000313" key="1">
    <source>
        <dbReference type="EMBL" id="JAH37619.1"/>
    </source>
</evidence>
<name>A0A0E9S861_ANGAN</name>
<reference evidence="1" key="2">
    <citation type="journal article" date="2015" name="Fish Shellfish Immunol.">
        <title>Early steps in the European eel (Anguilla anguilla)-Vibrio vulnificus interaction in the gills: Role of the RtxA13 toxin.</title>
        <authorList>
            <person name="Callol A."/>
            <person name="Pajuelo D."/>
            <person name="Ebbesson L."/>
            <person name="Teles M."/>
            <person name="MacKenzie S."/>
            <person name="Amaro C."/>
        </authorList>
    </citation>
    <scope>NUCLEOTIDE SEQUENCE</scope>
</reference>
<dbReference type="AlphaFoldDB" id="A0A0E9S861"/>
<sequence length="20" mass="2200">MFFICCSLNLCNACNIGDCD</sequence>
<proteinExistence type="predicted"/>